<keyword evidence="2" id="KW-0472">Membrane</keyword>
<evidence type="ECO:0000313" key="4">
    <source>
        <dbReference type="Proteomes" id="UP000257109"/>
    </source>
</evidence>
<sequence length="519" mass="57820">MVLGGIEGMMGGRVFEVALQSGTELVLYFFFSFLASPFFSSFLSLFFLQRKRKGNALCFLSHSKHHPLFIHIQNSLLFTHSFKEEAASSSQVLFGLFFSFFHRAKLHKPLAIFHFTFEAPSSEAMKERNKGVEPYNTTDMDCYYYSTSELPCKKHPSSSSVGICAYCLKDRLVKLVCSDCGEQRLSSCSCSDEMISSHRNSCTVEVGSVGRVSFLIENEKNNETPVLQHLNNPNKAKDKEEEVVVLRRSSSNCVEIKRHHGGFWRIGKLFRKKKEKDCGRSVGGFDERNNEMWMVDHGGVSRSRSLCSFRGGGIFGSEDGGDSVLSGARSSISAARSSGVNGGLMLESGRRSGYSEAEPRRSGFDGERRDLYEYESGNDLKGGGVKKGGGLMDGGDGGFYGVNRRVFSLRESDFKGMDESSFIDLKLDYSSESKHEFSAAKMANLGDTFSSFRGGNFMPHDGGLVGDGVLTSGGSCRITVNDRGIRRGRKSIKGWRWIFRYHSNWGSSRKRDQDFMFKT</sequence>
<dbReference type="EMBL" id="QJKJ01008227">
    <property type="protein sequence ID" value="RDX80433.1"/>
    <property type="molecule type" value="Genomic_DNA"/>
</dbReference>
<evidence type="ECO:0000256" key="2">
    <source>
        <dbReference type="SAM" id="Phobius"/>
    </source>
</evidence>
<comment type="caution">
    <text evidence="3">The sequence shown here is derived from an EMBL/GenBank/DDBJ whole genome shotgun (WGS) entry which is preliminary data.</text>
</comment>
<keyword evidence="2" id="KW-1133">Transmembrane helix</keyword>
<gene>
    <name evidence="3" type="ORF">CR513_39022</name>
</gene>
<name>A0A371FQS8_MUCPR</name>
<keyword evidence="2" id="KW-0812">Transmembrane</keyword>
<reference evidence="3" key="1">
    <citation type="submission" date="2018-05" db="EMBL/GenBank/DDBJ databases">
        <title>Draft genome of Mucuna pruriens seed.</title>
        <authorList>
            <person name="Nnadi N.E."/>
            <person name="Vos R."/>
            <person name="Hasami M.H."/>
            <person name="Devisetty U.K."/>
            <person name="Aguiy J.C."/>
        </authorList>
    </citation>
    <scope>NUCLEOTIDE SEQUENCE [LARGE SCALE GENOMIC DNA]</scope>
    <source>
        <strain evidence="3">JCA_2017</strain>
    </source>
</reference>
<evidence type="ECO:0000256" key="1">
    <source>
        <dbReference type="SAM" id="MobiDB-lite"/>
    </source>
</evidence>
<keyword evidence="4" id="KW-1185">Reference proteome</keyword>
<feature type="compositionally biased region" description="Basic and acidic residues" evidence="1">
    <location>
        <begin position="357"/>
        <end position="368"/>
    </location>
</feature>
<feature type="non-terminal residue" evidence="3">
    <location>
        <position position="1"/>
    </location>
</feature>
<dbReference type="STRING" id="157652.A0A371FQS8"/>
<feature type="transmembrane region" description="Helical" evidence="2">
    <location>
        <begin position="25"/>
        <end position="48"/>
    </location>
</feature>
<feature type="region of interest" description="Disordered" evidence="1">
    <location>
        <begin position="343"/>
        <end position="368"/>
    </location>
</feature>
<protein>
    <submittedName>
        <fullName evidence="3">Uncharacterized protein</fullName>
    </submittedName>
</protein>
<dbReference type="PANTHER" id="PTHR34197">
    <property type="entry name" value="OS04G0591300 PROTEIN"/>
    <property type="match status" value="1"/>
</dbReference>
<evidence type="ECO:0000313" key="3">
    <source>
        <dbReference type="EMBL" id="RDX80433.1"/>
    </source>
</evidence>
<dbReference type="PANTHER" id="PTHR34197:SF3">
    <property type="entry name" value="DUF740 FAMILY PROTEIN"/>
    <property type="match status" value="1"/>
</dbReference>
<dbReference type="AlphaFoldDB" id="A0A371FQS8"/>
<dbReference type="Proteomes" id="UP000257109">
    <property type="component" value="Unassembled WGS sequence"/>
</dbReference>
<proteinExistence type="predicted"/>
<accession>A0A371FQS8</accession>
<organism evidence="3 4">
    <name type="scientific">Mucuna pruriens</name>
    <name type="common">Velvet bean</name>
    <name type="synonym">Dolichos pruriens</name>
    <dbReference type="NCBI Taxonomy" id="157652"/>
    <lineage>
        <taxon>Eukaryota</taxon>
        <taxon>Viridiplantae</taxon>
        <taxon>Streptophyta</taxon>
        <taxon>Embryophyta</taxon>
        <taxon>Tracheophyta</taxon>
        <taxon>Spermatophyta</taxon>
        <taxon>Magnoliopsida</taxon>
        <taxon>eudicotyledons</taxon>
        <taxon>Gunneridae</taxon>
        <taxon>Pentapetalae</taxon>
        <taxon>rosids</taxon>
        <taxon>fabids</taxon>
        <taxon>Fabales</taxon>
        <taxon>Fabaceae</taxon>
        <taxon>Papilionoideae</taxon>
        <taxon>50 kb inversion clade</taxon>
        <taxon>NPAAA clade</taxon>
        <taxon>indigoferoid/millettioid clade</taxon>
        <taxon>Phaseoleae</taxon>
        <taxon>Mucuna</taxon>
    </lineage>
</organism>
<dbReference type="OrthoDB" id="1931940at2759"/>